<evidence type="ECO:0000256" key="12">
    <source>
        <dbReference type="PROSITE-ProRule" id="PRU00560"/>
    </source>
</evidence>
<dbReference type="PROSITE" id="PS51198">
    <property type="entry name" value="UVRD_HELICASE_ATP_BIND"/>
    <property type="match status" value="1"/>
</dbReference>
<keyword evidence="3 12" id="KW-0378">Hydrolase</keyword>
<dbReference type="GO" id="GO:0033202">
    <property type="term" value="C:DNA helicase complex"/>
    <property type="evidence" value="ECO:0007669"/>
    <property type="project" value="TreeGrafter"/>
</dbReference>
<dbReference type="Gene3D" id="1.10.486.10">
    <property type="entry name" value="PCRA, domain 4"/>
    <property type="match status" value="1"/>
</dbReference>
<comment type="catalytic activity">
    <reaction evidence="11">
        <text>ATP + H2O = ADP + phosphate + H(+)</text>
        <dbReference type="Rhea" id="RHEA:13065"/>
        <dbReference type="ChEBI" id="CHEBI:15377"/>
        <dbReference type="ChEBI" id="CHEBI:15378"/>
        <dbReference type="ChEBI" id="CHEBI:30616"/>
        <dbReference type="ChEBI" id="CHEBI:43474"/>
        <dbReference type="ChEBI" id="CHEBI:456216"/>
        <dbReference type="EC" id="5.6.2.4"/>
    </reaction>
</comment>
<evidence type="ECO:0000256" key="8">
    <source>
        <dbReference type="ARBA" id="ARBA00034617"/>
    </source>
</evidence>
<dbReference type="Gene3D" id="3.40.50.300">
    <property type="entry name" value="P-loop containing nucleotide triphosphate hydrolases"/>
    <property type="match status" value="2"/>
</dbReference>
<evidence type="ECO:0000256" key="5">
    <source>
        <dbReference type="ARBA" id="ARBA00022840"/>
    </source>
</evidence>
<dbReference type="GO" id="GO:0043138">
    <property type="term" value="F:3'-5' DNA helicase activity"/>
    <property type="evidence" value="ECO:0007669"/>
    <property type="project" value="UniProtKB-EC"/>
</dbReference>
<dbReference type="GO" id="GO:0000725">
    <property type="term" value="P:recombinational repair"/>
    <property type="evidence" value="ECO:0007669"/>
    <property type="project" value="TreeGrafter"/>
</dbReference>
<feature type="domain" description="UvrD-like helicase C-terminal" evidence="14">
    <location>
        <begin position="268"/>
        <end position="525"/>
    </location>
</feature>
<evidence type="ECO:0000256" key="4">
    <source>
        <dbReference type="ARBA" id="ARBA00022806"/>
    </source>
</evidence>
<keyword evidence="6" id="KW-0238">DNA-binding</keyword>
<reference evidence="16" key="1">
    <citation type="submission" date="2016-10" db="EMBL/GenBank/DDBJ databases">
        <authorList>
            <person name="Varghese N."/>
            <person name="Submissions S."/>
        </authorList>
    </citation>
    <scope>NUCLEOTIDE SEQUENCE [LARGE SCALE GENOMIC DNA]</scope>
    <source>
        <strain evidence="16">DSM 8415</strain>
    </source>
</reference>
<feature type="binding site" evidence="12">
    <location>
        <begin position="24"/>
        <end position="31"/>
    </location>
    <ligand>
        <name>ATP</name>
        <dbReference type="ChEBI" id="CHEBI:30616"/>
    </ligand>
</feature>
<dbReference type="InterPro" id="IPR000212">
    <property type="entry name" value="DNA_helicase_UvrD/REP"/>
</dbReference>
<evidence type="ECO:0000256" key="10">
    <source>
        <dbReference type="ARBA" id="ARBA00034923"/>
    </source>
</evidence>
<dbReference type="Pfam" id="PF13361">
    <property type="entry name" value="UvrD_C"/>
    <property type="match status" value="1"/>
</dbReference>
<dbReference type="InterPro" id="IPR014016">
    <property type="entry name" value="UvrD-like_ATP-bd"/>
</dbReference>
<evidence type="ECO:0000259" key="13">
    <source>
        <dbReference type="PROSITE" id="PS51198"/>
    </source>
</evidence>
<keyword evidence="5 12" id="KW-0067">ATP-binding</keyword>
<dbReference type="PANTHER" id="PTHR11070">
    <property type="entry name" value="UVRD / RECB / PCRA DNA HELICASE FAMILY MEMBER"/>
    <property type="match status" value="1"/>
</dbReference>
<feature type="domain" description="UvrD-like helicase ATP-binding" evidence="13">
    <location>
        <begin position="3"/>
        <end position="267"/>
    </location>
</feature>
<evidence type="ECO:0000313" key="16">
    <source>
        <dbReference type="Proteomes" id="UP000199411"/>
    </source>
</evidence>
<dbReference type="PROSITE" id="PS51217">
    <property type="entry name" value="UVRD_HELICASE_CTER"/>
    <property type="match status" value="1"/>
</dbReference>
<comment type="similarity">
    <text evidence="1">Belongs to the helicase family. UvrD subfamily.</text>
</comment>
<keyword evidence="16" id="KW-1185">Reference proteome</keyword>
<dbReference type="Gene3D" id="1.10.10.160">
    <property type="match status" value="1"/>
</dbReference>
<dbReference type="GO" id="GO:0005524">
    <property type="term" value="F:ATP binding"/>
    <property type="evidence" value="ECO:0007669"/>
    <property type="project" value="UniProtKB-UniRule"/>
</dbReference>
<evidence type="ECO:0000256" key="11">
    <source>
        <dbReference type="ARBA" id="ARBA00048988"/>
    </source>
</evidence>
<protein>
    <recommendedName>
        <fullName evidence="9">DNA 3'-5' helicase</fullName>
        <ecNumber evidence="9">5.6.2.4</ecNumber>
    </recommendedName>
    <alternativeName>
        <fullName evidence="10">DNA 3'-5' helicase II</fullName>
    </alternativeName>
</protein>
<dbReference type="CDD" id="cd17932">
    <property type="entry name" value="DEXQc_UvrD"/>
    <property type="match status" value="1"/>
</dbReference>
<evidence type="ECO:0000256" key="1">
    <source>
        <dbReference type="ARBA" id="ARBA00009922"/>
    </source>
</evidence>
<dbReference type="Proteomes" id="UP000199411">
    <property type="component" value="Unassembled WGS sequence"/>
</dbReference>
<evidence type="ECO:0000256" key="7">
    <source>
        <dbReference type="ARBA" id="ARBA00023235"/>
    </source>
</evidence>
<dbReference type="OrthoDB" id="9810135at2"/>
<dbReference type="RefSeq" id="WP_092129247.1">
    <property type="nucleotide sequence ID" value="NZ_FMYU01000010.1"/>
</dbReference>
<evidence type="ECO:0000256" key="6">
    <source>
        <dbReference type="ARBA" id="ARBA00023125"/>
    </source>
</evidence>
<dbReference type="Pfam" id="PF00580">
    <property type="entry name" value="UvrD-helicase"/>
    <property type="match status" value="1"/>
</dbReference>
<keyword evidence="2 12" id="KW-0547">Nucleotide-binding</keyword>
<keyword evidence="7" id="KW-0413">Isomerase</keyword>
<dbReference type="GO" id="GO:0005829">
    <property type="term" value="C:cytosol"/>
    <property type="evidence" value="ECO:0007669"/>
    <property type="project" value="TreeGrafter"/>
</dbReference>
<organism evidence="15 16">
    <name type="scientific">Desulfurella multipotens</name>
    <dbReference type="NCBI Taxonomy" id="79269"/>
    <lineage>
        <taxon>Bacteria</taxon>
        <taxon>Pseudomonadati</taxon>
        <taxon>Campylobacterota</taxon>
        <taxon>Desulfurellia</taxon>
        <taxon>Desulfurellales</taxon>
        <taxon>Desulfurellaceae</taxon>
        <taxon>Desulfurella</taxon>
    </lineage>
</organism>
<evidence type="ECO:0000259" key="14">
    <source>
        <dbReference type="PROSITE" id="PS51217"/>
    </source>
</evidence>
<dbReference type="InterPro" id="IPR013986">
    <property type="entry name" value="DExx_box_DNA_helicase_dom_sf"/>
</dbReference>
<proteinExistence type="inferred from homology"/>
<dbReference type="EMBL" id="FMYU01000010">
    <property type="protein sequence ID" value="SDC83958.1"/>
    <property type="molecule type" value="Genomic_DNA"/>
</dbReference>
<dbReference type="GO" id="GO:0016887">
    <property type="term" value="F:ATP hydrolysis activity"/>
    <property type="evidence" value="ECO:0007669"/>
    <property type="project" value="RHEA"/>
</dbReference>
<accession>A0A1G6PV89</accession>
<dbReference type="InterPro" id="IPR027417">
    <property type="entry name" value="P-loop_NTPase"/>
</dbReference>
<name>A0A1G6PV89_9BACT</name>
<dbReference type="CDD" id="cd18807">
    <property type="entry name" value="SF1_C_UvrD"/>
    <property type="match status" value="1"/>
</dbReference>
<dbReference type="AlphaFoldDB" id="A0A1G6PV89"/>
<evidence type="ECO:0000256" key="3">
    <source>
        <dbReference type="ARBA" id="ARBA00022801"/>
    </source>
</evidence>
<dbReference type="EC" id="5.6.2.4" evidence="9"/>
<evidence type="ECO:0000313" key="15">
    <source>
        <dbReference type="EMBL" id="SDC83958.1"/>
    </source>
</evidence>
<gene>
    <name evidence="15" type="ORF">SAMN05660835_01445</name>
</gene>
<evidence type="ECO:0000256" key="9">
    <source>
        <dbReference type="ARBA" id="ARBA00034808"/>
    </source>
</evidence>
<comment type="catalytic activity">
    <reaction evidence="8">
        <text>Couples ATP hydrolysis with the unwinding of duplex DNA by translocating in the 3'-5' direction.</text>
        <dbReference type="EC" id="5.6.2.4"/>
    </reaction>
</comment>
<sequence>MFDSLNDQQKKAVEICDKNLLIIAGAGSGKTKTLTYKIAYILKNNLAKPWEILALTFTNKAADEMKDRVANILDTSIDNFYIGTFHALSLRFLRQIGKKYTIYDKHDQEMLVKEIITYLNLDKNKFQPSKVASYISKIKNSSNLEFPTKEFERIYKIYEEKLESNNAVDFDNILIKFIEELKNNDKLRQNFQNQFKFILIDEYQDTNNIQYELIKEFYNGDNRIFAVGDEDQSIYAFRGANINNILSFSNDFLPCEIIKLEKNYRSTKNILNIANTIITHNKTRIGKNLYSDISGVEPVIKEFATNKDEAYFVSNQIKNILMQNDNSSVAVLYRNNNLSRIFEEYFMQFGIAYKKIGAHKFFDKKEIKDILSFIKIAYNEKDDVSFIRSIGNFGGIGLKTIDDIKKIAIDLNTNLFIAASTLTQKKYAKVARFIEFVKILQKKLEFGNISECLKFVFDEVFSDKNFYRQDIRQSNIDELIEFAKNMDIESFMENASLYDYSQSIDGENNLSLPNVSLMTIHAAKGLEFDHVFIVGLNEGILPSLYQDSVIEEERRIMYVGITRAKKTLYLSYYLSDFHNSFIPSRFLKEIAVNKTQLKRYRIGETINHKDFGKGIILNVKEKPLELKVNFFKYGLKILTENDIF</sequence>
<evidence type="ECO:0000256" key="2">
    <source>
        <dbReference type="ARBA" id="ARBA00022741"/>
    </source>
</evidence>
<dbReference type="PANTHER" id="PTHR11070:SF2">
    <property type="entry name" value="ATP-DEPENDENT DNA HELICASE SRS2"/>
    <property type="match status" value="1"/>
</dbReference>
<keyword evidence="4 12" id="KW-0347">Helicase</keyword>
<dbReference type="InterPro" id="IPR014017">
    <property type="entry name" value="DNA_helicase_UvrD-like_C"/>
</dbReference>
<dbReference type="GO" id="GO:0003677">
    <property type="term" value="F:DNA binding"/>
    <property type="evidence" value="ECO:0007669"/>
    <property type="project" value="UniProtKB-KW"/>
</dbReference>
<dbReference type="SUPFAM" id="SSF52540">
    <property type="entry name" value="P-loop containing nucleoside triphosphate hydrolases"/>
    <property type="match status" value="1"/>
</dbReference>